<name>A0A2N5DSX7_9GAMM</name>
<dbReference type="OrthoDB" id="6694110at2"/>
<keyword evidence="2" id="KW-1185">Reference proteome</keyword>
<evidence type="ECO:0000313" key="2">
    <source>
        <dbReference type="Proteomes" id="UP000234240"/>
    </source>
</evidence>
<gene>
    <name evidence="1" type="ORF">CYR55_22910</name>
</gene>
<proteinExistence type="predicted"/>
<dbReference type="Proteomes" id="UP000234240">
    <property type="component" value="Unassembled WGS sequence"/>
</dbReference>
<sequence length="83" mass="9550">MMNKQEIKAIFLAHGFQERLQADGSMDLNPYVYEAAEALLERFWIDTSIRYHLFALNRAVTLLRALARFTTAGSTTSRFLFSC</sequence>
<comment type="caution">
    <text evidence="1">The sequence shown here is derived from an EMBL/GenBank/DDBJ whole genome shotgun (WGS) entry which is preliminary data.</text>
</comment>
<organism evidence="1 2">
    <name type="scientific">Chimaeribacter californicus</name>
    <dbReference type="NCBI Taxonomy" id="2060067"/>
    <lineage>
        <taxon>Bacteria</taxon>
        <taxon>Pseudomonadati</taxon>
        <taxon>Pseudomonadota</taxon>
        <taxon>Gammaproteobacteria</taxon>
        <taxon>Enterobacterales</taxon>
        <taxon>Yersiniaceae</taxon>
        <taxon>Chimaeribacter</taxon>
    </lineage>
</organism>
<dbReference type="RefSeq" id="WP_101818587.1">
    <property type="nucleotide sequence ID" value="NZ_PJZF01000076.1"/>
</dbReference>
<evidence type="ECO:0000313" key="1">
    <source>
        <dbReference type="EMBL" id="PLR29227.1"/>
    </source>
</evidence>
<dbReference type="EMBL" id="PJZF01000076">
    <property type="protein sequence ID" value="PLR29227.1"/>
    <property type="molecule type" value="Genomic_DNA"/>
</dbReference>
<dbReference type="AlphaFoldDB" id="A0A2N5DSX7"/>
<accession>A0A2N5DSX7</accession>
<protein>
    <submittedName>
        <fullName evidence="1">Uncharacterized protein</fullName>
    </submittedName>
</protein>
<reference evidence="1 2" key="1">
    <citation type="submission" date="2017-12" db="EMBL/GenBank/DDBJ databases">
        <title>Characterization of six clinical isolates of Enterochimera gen. nov., a novel genus of the Yersiniaciae family and the three species Enterochimera arupensis sp. nov., Enterochimera coloradensis sp. nov, and Enterochimera californica sp. nov.</title>
        <authorList>
            <person name="Rossi A."/>
            <person name="Fisher M."/>
        </authorList>
    </citation>
    <scope>NUCLEOTIDE SEQUENCE [LARGE SCALE GENOMIC DNA]</scope>
    <source>
        <strain evidence="2">2015-Iso6</strain>
    </source>
</reference>